<organism evidence="2 3">
    <name type="scientific">Aquibacillus halophilus</name>
    <dbReference type="NCBI Taxonomy" id="930132"/>
    <lineage>
        <taxon>Bacteria</taxon>
        <taxon>Bacillati</taxon>
        <taxon>Bacillota</taxon>
        <taxon>Bacilli</taxon>
        <taxon>Bacillales</taxon>
        <taxon>Bacillaceae</taxon>
        <taxon>Aquibacillus</taxon>
    </lineage>
</organism>
<gene>
    <name evidence="2" type="ORF">GH741_02830</name>
</gene>
<name>A0A6A8DAL9_9BACI</name>
<keyword evidence="3" id="KW-1185">Reference proteome</keyword>
<dbReference type="OrthoDB" id="9814022at2"/>
<evidence type="ECO:0008006" key="4">
    <source>
        <dbReference type="Google" id="ProtNLM"/>
    </source>
</evidence>
<evidence type="ECO:0000256" key="1">
    <source>
        <dbReference type="SAM" id="MobiDB-lite"/>
    </source>
</evidence>
<dbReference type="Proteomes" id="UP000799092">
    <property type="component" value="Unassembled WGS sequence"/>
</dbReference>
<reference evidence="2" key="1">
    <citation type="submission" date="2019-11" db="EMBL/GenBank/DDBJ databases">
        <authorList>
            <person name="Li J."/>
        </authorList>
    </citation>
    <scope>NUCLEOTIDE SEQUENCE</scope>
    <source>
        <strain evidence="2">B6B</strain>
    </source>
</reference>
<dbReference type="AlphaFoldDB" id="A0A6A8DAL9"/>
<dbReference type="PANTHER" id="PTHR33747:SF1">
    <property type="entry name" value="ADENYLATE CYCLASE-ASSOCIATED CAP C-TERMINAL DOMAIN-CONTAINING PROTEIN"/>
    <property type="match status" value="1"/>
</dbReference>
<accession>A0A6A8DAL9</accession>
<dbReference type="InterPro" id="IPR004027">
    <property type="entry name" value="SEC_C_motif"/>
</dbReference>
<dbReference type="Gene3D" id="3.10.450.50">
    <property type="match status" value="1"/>
</dbReference>
<proteinExistence type="predicted"/>
<dbReference type="Pfam" id="PF02810">
    <property type="entry name" value="SEC-C"/>
    <property type="match status" value="1"/>
</dbReference>
<dbReference type="PANTHER" id="PTHR33747">
    <property type="entry name" value="UPF0225 PROTEIN SCO1677"/>
    <property type="match status" value="1"/>
</dbReference>
<evidence type="ECO:0000313" key="3">
    <source>
        <dbReference type="Proteomes" id="UP000799092"/>
    </source>
</evidence>
<dbReference type="EMBL" id="WJNG01000002">
    <property type="protein sequence ID" value="MRH41606.1"/>
    <property type="molecule type" value="Genomic_DNA"/>
</dbReference>
<comment type="caution">
    <text evidence="2">The sequence shown here is derived from an EMBL/GenBank/DDBJ whole genome shotgun (WGS) entry which is preliminary data.</text>
</comment>
<feature type="region of interest" description="Disordered" evidence="1">
    <location>
        <begin position="340"/>
        <end position="385"/>
    </location>
</feature>
<sequence length="393" mass="45008">MDKLLGGLTDFNTDHLRKRNEKFWGEITFPFSLEEGLGAYAKHELDDIRKKLDIKGVSSLKKADLINVLQEIIPNKLEGIYRIWDSERLSLLFKIADNGGKMTAPSSVGMDQATYFRNTGFIFTGSYQGKEIVAVPNDLIDRIKAMKNDLNVRATAKRNSEWLTLSRGLLYYYGTLNSSQLIEMVQTYSKETVEVRDFFQVIFDANEYMEDFQVGGYGFSDQAVVEPQSVVEEQEKRKDVPFYPFSKQQLLKAGEHEFIEKNDSYHQMVQYFTRNFDISKEEADDIVEDSVYDIQNGSGPNELLENFNMEFELVGLDEIQALMDRVVDLMNNTRQWVLKGHSPNELGQKERKHLQPLPSTPYKSDEPAKSVKVGRNDPCPCGSGKKYKKCCGK</sequence>
<evidence type="ECO:0000313" key="2">
    <source>
        <dbReference type="EMBL" id="MRH41606.1"/>
    </source>
</evidence>
<protein>
    <recommendedName>
        <fullName evidence="4">SEC-C domain-containing protein</fullName>
    </recommendedName>
</protein>
<dbReference type="SUPFAM" id="SSF103642">
    <property type="entry name" value="Sec-C motif"/>
    <property type="match status" value="1"/>
</dbReference>